<organism evidence="10">
    <name type="scientific">candidate division WOR-3 bacterium</name>
    <dbReference type="NCBI Taxonomy" id="2052148"/>
    <lineage>
        <taxon>Bacteria</taxon>
        <taxon>Bacteria division WOR-3</taxon>
    </lineage>
</organism>
<evidence type="ECO:0000256" key="9">
    <source>
        <dbReference type="ARBA" id="ARBA00049893"/>
    </source>
</evidence>
<dbReference type="AlphaFoldDB" id="A0A7C0ZFY6"/>
<keyword evidence="5" id="KW-0378">Hydrolase</keyword>
<dbReference type="InterPro" id="IPR003730">
    <property type="entry name" value="Cu_polyphenol_OxRdtase"/>
</dbReference>
<dbReference type="PANTHER" id="PTHR30616">
    <property type="entry name" value="UNCHARACTERIZED PROTEIN YFIH"/>
    <property type="match status" value="1"/>
</dbReference>
<evidence type="ECO:0000256" key="6">
    <source>
        <dbReference type="ARBA" id="ARBA00022833"/>
    </source>
</evidence>
<dbReference type="InterPro" id="IPR011324">
    <property type="entry name" value="Cytotoxic_necrot_fac-like_cat"/>
</dbReference>
<name>A0A7C0ZFY6_UNCW3</name>
<dbReference type="CDD" id="cd16833">
    <property type="entry name" value="YfiH"/>
    <property type="match status" value="1"/>
</dbReference>
<comment type="catalytic activity">
    <reaction evidence="9">
        <text>S-methyl-5'-thioadenosine + phosphate = 5-(methylsulfanyl)-alpha-D-ribose 1-phosphate + adenine</text>
        <dbReference type="Rhea" id="RHEA:11852"/>
        <dbReference type="ChEBI" id="CHEBI:16708"/>
        <dbReference type="ChEBI" id="CHEBI:17509"/>
        <dbReference type="ChEBI" id="CHEBI:43474"/>
        <dbReference type="ChEBI" id="CHEBI:58533"/>
        <dbReference type="EC" id="2.4.2.28"/>
    </reaction>
    <physiologicalReaction direction="left-to-right" evidence="9">
        <dbReference type="Rhea" id="RHEA:11853"/>
    </physiologicalReaction>
</comment>
<dbReference type="SUPFAM" id="SSF64438">
    <property type="entry name" value="CNF1/YfiH-like putative cysteine hydrolases"/>
    <property type="match status" value="1"/>
</dbReference>
<accession>A0A7C0ZFY6</accession>
<dbReference type="Gene3D" id="3.60.140.10">
    <property type="entry name" value="CNF1/YfiH-like putative cysteine hydrolases"/>
    <property type="match status" value="1"/>
</dbReference>
<evidence type="ECO:0000256" key="7">
    <source>
        <dbReference type="ARBA" id="ARBA00047989"/>
    </source>
</evidence>
<dbReference type="EMBL" id="DQWE01000389">
    <property type="protein sequence ID" value="HDI83762.1"/>
    <property type="molecule type" value="Genomic_DNA"/>
</dbReference>
<evidence type="ECO:0000256" key="2">
    <source>
        <dbReference type="ARBA" id="ARBA00007353"/>
    </source>
</evidence>
<evidence type="ECO:0000256" key="5">
    <source>
        <dbReference type="ARBA" id="ARBA00022801"/>
    </source>
</evidence>
<dbReference type="Proteomes" id="UP000885847">
    <property type="component" value="Unassembled WGS sequence"/>
</dbReference>
<gene>
    <name evidence="10" type="ORF">ENF18_08245</name>
</gene>
<sequence length="214" mass="24490">MWKKKEKNGKVWYEFLIEGRIIAWQGTRTFNPLEEIEHKKECGLQQIHSGIIRYAGDGCGQVGDGIWTDEKGNMVYVKTADCLPIIFYNTRGILGILHVGWKGTLLRLPQKFLLMMKKMGIPPSSWIVGFGPSIECRNYVVGDDVRKLFNSEGLNGINLRDGKYHLDLVQANLEEMERFGITEFHLFPEGTYDSENFYSYRKGDEGKQITAGML</sequence>
<comment type="catalytic activity">
    <reaction evidence="7">
        <text>adenosine + H2O + H(+) = inosine + NH4(+)</text>
        <dbReference type="Rhea" id="RHEA:24408"/>
        <dbReference type="ChEBI" id="CHEBI:15377"/>
        <dbReference type="ChEBI" id="CHEBI:15378"/>
        <dbReference type="ChEBI" id="CHEBI:16335"/>
        <dbReference type="ChEBI" id="CHEBI:17596"/>
        <dbReference type="ChEBI" id="CHEBI:28938"/>
        <dbReference type="EC" id="3.5.4.4"/>
    </reaction>
    <physiologicalReaction direction="left-to-right" evidence="7">
        <dbReference type="Rhea" id="RHEA:24409"/>
    </physiologicalReaction>
</comment>
<comment type="catalytic activity">
    <reaction evidence="1">
        <text>inosine + phosphate = alpha-D-ribose 1-phosphate + hypoxanthine</text>
        <dbReference type="Rhea" id="RHEA:27646"/>
        <dbReference type="ChEBI" id="CHEBI:17368"/>
        <dbReference type="ChEBI" id="CHEBI:17596"/>
        <dbReference type="ChEBI" id="CHEBI:43474"/>
        <dbReference type="ChEBI" id="CHEBI:57720"/>
        <dbReference type="EC" id="2.4.2.1"/>
    </reaction>
    <physiologicalReaction direction="left-to-right" evidence="1">
        <dbReference type="Rhea" id="RHEA:27647"/>
    </physiologicalReaction>
</comment>
<evidence type="ECO:0000313" key="10">
    <source>
        <dbReference type="EMBL" id="HDI83762.1"/>
    </source>
</evidence>
<comment type="caution">
    <text evidence="10">The sequence shown here is derived from an EMBL/GenBank/DDBJ whole genome shotgun (WGS) entry which is preliminary data.</text>
</comment>
<evidence type="ECO:0000256" key="8">
    <source>
        <dbReference type="ARBA" id="ARBA00048968"/>
    </source>
</evidence>
<evidence type="ECO:0000256" key="4">
    <source>
        <dbReference type="ARBA" id="ARBA00022723"/>
    </source>
</evidence>
<reference evidence="10" key="1">
    <citation type="journal article" date="2020" name="mSystems">
        <title>Genome- and Community-Level Interaction Insights into Carbon Utilization and Element Cycling Functions of Hydrothermarchaeota in Hydrothermal Sediment.</title>
        <authorList>
            <person name="Zhou Z."/>
            <person name="Liu Y."/>
            <person name="Xu W."/>
            <person name="Pan J."/>
            <person name="Luo Z.H."/>
            <person name="Li M."/>
        </authorList>
    </citation>
    <scope>NUCLEOTIDE SEQUENCE [LARGE SCALE GENOMIC DNA]</scope>
    <source>
        <strain evidence="10">HyVt-102</strain>
    </source>
</reference>
<dbReference type="GO" id="GO:0017061">
    <property type="term" value="F:S-methyl-5-thioadenosine phosphorylase activity"/>
    <property type="evidence" value="ECO:0007669"/>
    <property type="project" value="UniProtKB-EC"/>
</dbReference>
<keyword evidence="6" id="KW-0862">Zinc</keyword>
<dbReference type="GO" id="GO:0016787">
    <property type="term" value="F:hydrolase activity"/>
    <property type="evidence" value="ECO:0007669"/>
    <property type="project" value="UniProtKB-KW"/>
</dbReference>
<proteinExistence type="inferred from homology"/>
<comment type="similarity">
    <text evidence="2">Belongs to the purine nucleoside phosphorylase YfiH/LACC1 family.</text>
</comment>
<keyword evidence="3" id="KW-0808">Transferase</keyword>
<dbReference type="PANTHER" id="PTHR30616:SF2">
    <property type="entry name" value="PURINE NUCLEOSIDE PHOSPHORYLASE LACC1"/>
    <property type="match status" value="1"/>
</dbReference>
<keyword evidence="4" id="KW-0479">Metal-binding</keyword>
<evidence type="ECO:0000256" key="3">
    <source>
        <dbReference type="ARBA" id="ARBA00022679"/>
    </source>
</evidence>
<dbReference type="GO" id="GO:0005507">
    <property type="term" value="F:copper ion binding"/>
    <property type="evidence" value="ECO:0007669"/>
    <property type="project" value="TreeGrafter"/>
</dbReference>
<protein>
    <submittedName>
        <fullName evidence="10">Laccase domain-containing protein</fullName>
    </submittedName>
</protein>
<dbReference type="InterPro" id="IPR038371">
    <property type="entry name" value="Cu_polyphenol_OxRdtase_sf"/>
</dbReference>
<evidence type="ECO:0000256" key="1">
    <source>
        <dbReference type="ARBA" id="ARBA00000553"/>
    </source>
</evidence>
<comment type="catalytic activity">
    <reaction evidence="8">
        <text>adenosine + phosphate = alpha-D-ribose 1-phosphate + adenine</text>
        <dbReference type="Rhea" id="RHEA:27642"/>
        <dbReference type="ChEBI" id="CHEBI:16335"/>
        <dbReference type="ChEBI" id="CHEBI:16708"/>
        <dbReference type="ChEBI" id="CHEBI:43474"/>
        <dbReference type="ChEBI" id="CHEBI:57720"/>
        <dbReference type="EC" id="2.4.2.1"/>
    </reaction>
    <physiologicalReaction direction="left-to-right" evidence="8">
        <dbReference type="Rhea" id="RHEA:27643"/>
    </physiologicalReaction>
</comment>
<dbReference type="Pfam" id="PF02578">
    <property type="entry name" value="Cu-oxidase_4"/>
    <property type="match status" value="1"/>
</dbReference>